<dbReference type="GO" id="GO:0004197">
    <property type="term" value="F:cysteine-type endopeptidase activity"/>
    <property type="evidence" value="ECO:0007669"/>
    <property type="project" value="InterPro"/>
</dbReference>
<dbReference type="Gene3D" id="3.40.50.1460">
    <property type="match status" value="1"/>
</dbReference>
<proteinExistence type="predicted"/>
<dbReference type="AlphaFoldDB" id="A0A9X2FG94"/>
<dbReference type="PANTHER" id="PTHR48104:SF30">
    <property type="entry name" value="METACASPASE-1"/>
    <property type="match status" value="1"/>
</dbReference>
<dbReference type="InterPro" id="IPR029030">
    <property type="entry name" value="Caspase-like_dom_sf"/>
</dbReference>
<evidence type="ECO:0000313" key="2">
    <source>
        <dbReference type="EMBL" id="MCO6045829.1"/>
    </source>
</evidence>
<dbReference type="EMBL" id="JAMXLR010000061">
    <property type="protein sequence ID" value="MCO6045829.1"/>
    <property type="molecule type" value="Genomic_DNA"/>
</dbReference>
<evidence type="ECO:0000259" key="1">
    <source>
        <dbReference type="Pfam" id="PF00656"/>
    </source>
</evidence>
<dbReference type="GO" id="GO:0006508">
    <property type="term" value="P:proteolysis"/>
    <property type="evidence" value="ECO:0007669"/>
    <property type="project" value="InterPro"/>
</dbReference>
<dbReference type="InterPro" id="IPR050452">
    <property type="entry name" value="Metacaspase"/>
</dbReference>
<dbReference type="InterPro" id="IPR011600">
    <property type="entry name" value="Pept_C14_caspase"/>
</dbReference>
<protein>
    <submittedName>
        <fullName evidence="2">Caspase family protein</fullName>
    </submittedName>
</protein>
<accession>A0A9X2FG94</accession>
<name>A0A9X2FG94_9BACT</name>
<comment type="caution">
    <text evidence="2">The sequence shown here is derived from an EMBL/GenBank/DDBJ whole genome shotgun (WGS) entry which is preliminary data.</text>
</comment>
<feature type="domain" description="Peptidase C14 caspase" evidence="1">
    <location>
        <begin position="11"/>
        <end position="235"/>
    </location>
</feature>
<evidence type="ECO:0000313" key="3">
    <source>
        <dbReference type="Proteomes" id="UP001155241"/>
    </source>
</evidence>
<dbReference type="GO" id="GO:0005737">
    <property type="term" value="C:cytoplasm"/>
    <property type="evidence" value="ECO:0007669"/>
    <property type="project" value="TreeGrafter"/>
</dbReference>
<reference evidence="2" key="1">
    <citation type="submission" date="2022-06" db="EMBL/GenBank/DDBJ databases">
        <title>Aeoliella straminimaris, a novel planctomycete from sediments.</title>
        <authorList>
            <person name="Vitorino I.R."/>
            <person name="Lage O.M."/>
        </authorList>
    </citation>
    <scope>NUCLEOTIDE SEQUENCE</scope>
    <source>
        <strain evidence="2">ICT_H6.2</strain>
    </source>
</reference>
<dbReference type="SUPFAM" id="SSF52129">
    <property type="entry name" value="Caspase-like"/>
    <property type="match status" value="1"/>
</dbReference>
<keyword evidence="3" id="KW-1185">Reference proteome</keyword>
<dbReference type="Proteomes" id="UP001155241">
    <property type="component" value="Unassembled WGS sequence"/>
</dbReference>
<dbReference type="PANTHER" id="PTHR48104">
    <property type="entry name" value="METACASPASE-4"/>
    <property type="match status" value="1"/>
</dbReference>
<organism evidence="2 3">
    <name type="scientific">Aeoliella straminimaris</name>
    <dbReference type="NCBI Taxonomy" id="2954799"/>
    <lineage>
        <taxon>Bacteria</taxon>
        <taxon>Pseudomonadati</taxon>
        <taxon>Planctomycetota</taxon>
        <taxon>Planctomycetia</taxon>
        <taxon>Pirellulales</taxon>
        <taxon>Lacipirellulaceae</taxon>
        <taxon>Aeoliella</taxon>
    </lineage>
</organism>
<dbReference type="Pfam" id="PF00656">
    <property type="entry name" value="Peptidase_C14"/>
    <property type="match status" value="1"/>
</dbReference>
<gene>
    <name evidence="2" type="ORF">NG895_18170</name>
</gene>
<dbReference type="RefSeq" id="WP_252853938.1">
    <property type="nucleotide sequence ID" value="NZ_JAMXLR010000061.1"/>
</dbReference>
<sequence length="572" mass="63274">MPATAPKYRRSHALVIGINDYKHASPLGYAVNDANSVADFLRTNFSFASKDVQVLLDQDATRSAIHKSFLRFSGEATHVDDRLFVFFAGHGHTERSKRGDVGYLVPSDGDPDDLSTLIRWDTLTRDSDLIEAKHILFVMDACYGGLAITRALKPGSIRFLKDMLQRVSRQVLTAGKADELVADLGGPRPDHSVFTGHFLDALDGAATSEGVLTANGVMAYVYQQVAADHESNQTPHYGYLHGDGDFIFNPPNIDDIDTDESKDEDILVAIPGSAGAEEQQSELTLVDKAKSLVANPEDRIKLHELVVKETRDVLAAVTTNTFKVQGTWSEEEFSERISQYNQAIADLRAVEMLLGFWGTDTHHDVITLPVKRLAEQVTLSSGLNVWLGLRWYPVVALTYCCGLGAVASRRYSNLRAVLRAQLPDQRQRSATVSLVDSMFGDFAEISQAFKALPGHKQNYVPVSEYLFKELQPVADDVLFLGADYETQFDRLELLIALESVTVTEGWGPIGRFGWKHKNRSGLASPLEALIAEAEAAGNNWEPIQGGLFDGSIDTLKKSVEQFRPTIEELRWF</sequence>